<evidence type="ECO:0000256" key="5">
    <source>
        <dbReference type="ARBA" id="ARBA00022801"/>
    </source>
</evidence>
<dbReference type="SUPFAM" id="SSF51658">
    <property type="entry name" value="Xylose isomerase-like"/>
    <property type="match status" value="1"/>
</dbReference>
<evidence type="ECO:0000313" key="10">
    <source>
        <dbReference type="Proteomes" id="UP000177811"/>
    </source>
</evidence>
<comment type="cofactor">
    <cofactor evidence="1">
        <name>Zn(2+)</name>
        <dbReference type="ChEBI" id="CHEBI:29105"/>
    </cofactor>
</comment>
<accession>A0A1G2KQC2</accession>
<reference evidence="9 10" key="1">
    <citation type="journal article" date="2016" name="Nat. Commun.">
        <title>Thousands of microbial genomes shed light on interconnected biogeochemical processes in an aquifer system.</title>
        <authorList>
            <person name="Anantharaman K."/>
            <person name="Brown C.T."/>
            <person name="Hug L.A."/>
            <person name="Sharon I."/>
            <person name="Castelle C.J."/>
            <person name="Probst A.J."/>
            <person name="Thomas B.C."/>
            <person name="Singh A."/>
            <person name="Wilkins M.J."/>
            <person name="Karaoz U."/>
            <person name="Brodie E.L."/>
            <person name="Williams K.H."/>
            <person name="Hubbard S.S."/>
            <person name="Banfield J.F."/>
        </authorList>
    </citation>
    <scope>NUCLEOTIDE SEQUENCE [LARGE SCALE GENOMIC DNA]</scope>
</reference>
<dbReference type="Pfam" id="PF01261">
    <property type="entry name" value="AP_endonuc_2"/>
    <property type="match status" value="1"/>
</dbReference>
<dbReference type="InterPro" id="IPR001719">
    <property type="entry name" value="AP_endonuc_2"/>
</dbReference>
<evidence type="ECO:0000256" key="7">
    <source>
        <dbReference type="ARBA" id="ARBA00023204"/>
    </source>
</evidence>
<evidence type="ECO:0000256" key="1">
    <source>
        <dbReference type="ARBA" id="ARBA00001947"/>
    </source>
</evidence>
<name>A0A1G2KQC2_9BACT</name>
<dbReference type="AlphaFoldDB" id="A0A1G2KQC2"/>
<dbReference type="GO" id="GO:0008081">
    <property type="term" value="F:phosphoric diester hydrolase activity"/>
    <property type="evidence" value="ECO:0007669"/>
    <property type="project" value="TreeGrafter"/>
</dbReference>
<evidence type="ECO:0000256" key="3">
    <source>
        <dbReference type="ARBA" id="ARBA00022723"/>
    </source>
</evidence>
<evidence type="ECO:0000256" key="2">
    <source>
        <dbReference type="ARBA" id="ARBA00005340"/>
    </source>
</evidence>
<keyword evidence="3" id="KW-0479">Metal-binding</keyword>
<dbReference type="PROSITE" id="PS51432">
    <property type="entry name" value="AP_NUCLEASE_F2_4"/>
    <property type="match status" value="1"/>
</dbReference>
<dbReference type="GO" id="GO:0006284">
    <property type="term" value="P:base-excision repair"/>
    <property type="evidence" value="ECO:0007669"/>
    <property type="project" value="TreeGrafter"/>
</dbReference>
<evidence type="ECO:0000259" key="8">
    <source>
        <dbReference type="Pfam" id="PF01261"/>
    </source>
</evidence>
<dbReference type="InterPro" id="IPR013022">
    <property type="entry name" value="Xyl_isomerase-like_TIM-brl"/>
</dbReference>
<dbReference type="InterPro" id="IPR018246">
    <property type="entry name" value="AP_endonuc_F2_Zn_BS"/>
</dbReference>
<keyword evidence="4" id="KW-0227">DNA damage</keyword>
<sequence>METTIPLLGAHVSSAGGLHNAIDAGEALGADVIQIFGASPRQWTVRIPAEDARTRFLTCHKASTVQKVYLHGAYLVNLASPDAALRERSEKNLSEHFMIATALGAEGLIFHIGSGQEMPREDALTHASEAMRRVLAAVPGSCQLIIENTAGGGQKLGSHPDEIARIRDRIGSDRVKACLDTQHAFAGGLIEEFNEKNIRQMLRTWDDALGLEHIVALHVNDSKTKFNSRHDRHENLGQGFIGLDGFRNLGEIPEIRTKAWILEVPGFTGKGPDQKNMELLRSCFSVPAAISQSAGSM</sequence>
<evidence type="ECO:0000256" key="4">
    <source>
        <dbReference type="ARBA" id="ARBA00022763"/>
    </source>
</evidence>
<gene>
    <name evidence="9" type="ORF">A3C16_02555</name>
</gene>
<dbReference type="SMART" id="SM00518">
    <property type="entry name" value="AP2Ec"/>
    <property type="match status" value="1"/>
</dbReference>
<dbReference type="PROSITE" id="PS00731">
    <property type="entry name" value="AP_NUCLEASE_F2_3"/>
    <property type="match status" value="1"/>
</dbReference>
<dbReference type="GO" id="GO:0003906">
    <property type="term" value="F:DNA-(apurinic or apyrimidinic site) endonuclease activity"/>
    <property type="evidence" value="ECO:0007669"/>
    <property type="project" value="TreeGrafter"/>
</dbReference>
<protein>
    <recommendedName>
        <fullName evidence="8">Xylose isomerase-like TIM barrel domain-containing protein</fullName>
    </recommendedName>
</protein>
<organism evidence="9 10">
    <name type="scientific">Candidatus Sungbacteria bacterium RIFCSPHIGHO2_02_FULL_51_29</name>
    <dbReference type="NCBI Taxonomy" id="1802273"/>
    <lineage>
        <taxon>Bacteria</taxon>
        <taxon>Candidatus Sungiibacteriota</taxon>
    </lineage>
</organism>
<evidence type="ECO:0000313" key="9">
    <source>
        <dbReference type="EMBL" id="OHA01615.1"/>
    </source>
</evidence>
<proteinExistence type="inferred from homology"/>
<keyword evidence="6" id="KW-0862">Zinc</keyword>
<dbReference type="CDD" id="cd00019">
    <property type="entry name" value="AP2Ec"/>
    <property type="match status" value="1"/>
</dbReference>
<dbReference type="GO" id="GO:0008270">
    <property type="term" value="F:zinc ion binding"/>
    <property type="evidence" value="ECO:0007669"/>
    <property type="project" value="InterPro"/>
</dbReference>
<comment type="caution">
    <text evidence="9">The sequence shown here is derived from an EMBL/GenBank/DDBJ whole genome shotgun (WGS) entry which is preliminary data.</text>
</comment>
<dbReference type="EMBL" id="MHQL01000058">
    <property type="protein sequence ID" value="OHA01615.1"/>
    <property type="molecule type" value="Genomic_DNA"/>
</dbReference>
<dbReference type="PANTHER" id="PTHR21445">
    <property type="entry name" value="ENDONUCLEASE IV ENDODEOXYRIBONUCLEASE IV"/>
    <property type="match status" value="1"/>
</dbReference>
<dbReference type="Proteomes" id="UP000177811">
    <property type="component" value="Unassembled WGS sequence"/>
</dbReference>
<dbReference type="NCBIfam" id="TIGR00587">
    <property type="entry name" value="nfo"/>
    <property type="match status" value="1"/>
</dbReference>
<feature type="domain" description="Xylose isomerase-like TIM barrel" evidence="8">
    <location>
        <begin position="23"/>
        <end position="267"/>
    </location>
</feature>
<keyword evidence="7" id="KW-0234">DNA repair</keyword>
<dbReference type="GO" id="GO:0003677">
    <property type="term" value="F:DNA binding"/>
    <property type="evidence" value="ECO:0007669"/>
    <property type="project" value="InterPro"/>
</dbReference>
<comment type="similarity">
    <text evidence="2">Belongs to the AP endonuclease 2 family.</text>
</comment>
<dbReference type="PANTHER" id="PTHR21445:SF0">
    <property type="entry name" value="APURINIC-APYRIMIDINIC ENDONUCLEASE"/>
    <property type="match status" value="1"/>
</dbReference>
<keyword evidence="5" id="KW-0378">Hydrolase</keyword>
<dbReference type="InterPro" id="IPR036237">
    <property type="entry name" value="Xyl_isomerase-like_sf"/>
</dbReference>
<evidence type="ECO:0000256" key="6">
    <source>
        <dbReference type="ARBA" id="ARBA00022833"/>
    </source>
</evidence>
<dbReference type="Gene3D" id="3.20.20.150">
    <property type="entry name" value="Divalent-metal-dependent TIM barrel enzymes"/>
    <property type="match status" value="1"/>
</dbReference>